<keyword evidence="3" id="KW-0808">Transferase</keyword>
<dbReference type="PANTHER" id="PTHR44942:SF4">
    <property type="entry name" value="METHYLTRANSFERASE TYPE 11 DOMAIN-CONTAINING PROTEIN"/>
    <property type="match status" value="1"/>
</dbReference>
<dbReference type="InterPro" id="IPR029063">
    <property type="entry name" value="SAM-dependent_MTases_sf"/>
</dbReference>
<dbReference type="RefSeq" id="WP_238270210.1">
    <property type="nucleotide sequence ID" value="NZ_BPQG01000004.1"/>
</dbReference>
<comment type="similarity">
    <text evidence="1">Belongs to the methyltransferase superfamily.</text>
</comment>
<evidence type="ECO:0000256" key="1">
    <source>
        <dbReference type="ARBA" id="ARBA00008361"/>
    </source>
</evidence>
<comment type="caution">
    <text evidence="5">The sequence shown here is derived from an EMBL/GenBank/DDBJ whole genome shotgun (WGS) entry which is preliminary data.</text>
</comment>
<evidence type="ECO:0000259" key="4">
    <source>
        <dbReference type="Pfam" id="PF08241"/>
    </source>
</evidence>
<dbReference type="InterPro" id="IPR051052">
    <property type="entry name" value="Diverse_substrate_MTase"/>
</dbReference>
<dbReference type="Gene3D" id="3.40.50.150">
    <property type="entry name" value="Vaccinia Virus protein VP39"/>
    <property type="match status" value="1"/>
</dbReference>
<keyword evidence="2 5" id="KW-0489">Methyltransferase</keyword>
<dbReference type="EMBL" id="BPQG01000004">
    <property type="protein sequence ID" value="GJD42429.1"/>
    <property type="molecule type" value="Genomic_DNA"/>
</dbReference>
<dbReference type="CDD" id="cd02440">
    <property type="entry name" value="AdoMet_MTases"/>
    <property type="match status" value="1"/>
</dbReference>
<organism evidence="5 6">
    <name type="scientific">Methylobacterium cerastii</name>
    <dbReference type="NCBI Taxonomy" id="932741"/>
    <lineage>
        <taxon>Bacteria</taxon>
        <taxon>Pseudomonadati</taxon>
        <taxon>Pseudomonadota</taxon>
        <taxon>Alphaproteobacteria</taxon>
        <taxon>Hyphomicrobiales</taxon>
        <taxon>Methylobacteriaceae</taxon>
        <taxon>Methylobacterium</taxon>
    </lineage>
</organism>
<proteinExistence type="inferred from homology"/>
<dbReference type="GO" id="GO:0008168">
    <property type="term" value="F:methyltransferase activity"/>
    <property type="evidence" value="ECO:0007669"/>
    <property type="project" value="UniProtKB-KW"/>
</dbReference>
<keyword evidence="6" id="KW-1185">Reference proteome</keyword>
<protein>
    <submittedName>
        <fullName evidence="5">Methyltransferase</fullName>
    </submittedName>
</protein>
<dbReference type="InterPro" id="IPR013216">
    <property type="entry name" value="Methyltransf_11"/>
</dbReference>
<dbReference type="Proteomes" id="UP001055117">
    <property type="component" value="Unassembled WGS sequence"/>
</dbReference>
<evidence type="ECO:0000256" key="2">
    <source>
        <dbReference type="ARBA" id="ARBA00022603"/>
    </source>
</evidence>
<dbReference type="PANTHER" id="PTHR44942">
    <property type="entry name" value="METHYLTRANSF_11 DOMAIN-CONTAINING PROTEIN"/>
    <property type="match status" value="1"/>
</dbReference>
<feature type="domain" description="Methyltransferase type 11" evidence="4">
    <location>
        <begin position="47"/>
        <end position="135"/>
    </location>
</feature>
<gene>
    <name evidence="5" type="ORF">AFCDBAGC_0265</name>
</gene>
<dbReference type="GO" id="GO:0032259">
    <property type="term" value="P:methylation"/>
    <property type="evidence" value="ECO:0007669"/>
    <property type="project" value="UniProtKB-KW"/>
</dbReference>
<evidence type="ECO:0000313" key="6">
    <source>
        <dbReference type="Proteomes" id="UP001055117"/>
    </source>
</evidence>
<dbReference type="SUPFAM" id="SSF53335">
    <property type="entry name" value="S-adenosyl-L-methionine-dependent methyltransferases"/>
    <property type="match status" value="1"/>
</dbReference>
<dbReference type="Pfam" id="PF08241">
    <property type="entry name" value="Methyltransf_11"/>
    <property type="match status" value="1"/>
</dbReference>
<reference evidence="5 6" key="1">
    <citation type="journal article" date="2021" name="Front. Microbiol.">
        <title>Comprehensive Comparative Genomics and Phenotyping of Methylobacterium Species.</title>
        <authorList>
            <person name="Alessa O."/>
            <person name="Ogura Y."/>
            <person name="Fujitani Y."/>
            <person name="Takami H."/>
            <person name="Hayashi T."/>
            <person name="Sahin N."/>
            <person name="Tani A."/>
        </authorList>
    </citation>
    <scope>NUCLEOTIDE SEQUENCE [LARGE SCALE GENOMIC DNA]</scope>
    <source>
        <strain evidence="5 6">DSM 23679</strain>
    </source>
</reference>
<name>A0ABQ4QBG2_9HYPH</name>
<sequence>METIHRSAAAGYAAQADTYVSGRPDYPPALDGWLRGDLRLGPGRTVLDLGAGTGKFTPRLTETGARVVAAEPVAAMRARLVQCNPGVEAHPGHAEAIPLADGAVDAVVCAQSFHWFATAAALAEIRRVLRPGGTLGLVWNVRDESVPWVADLTRIVDAYEDDTPRYRTGAWRAAFPAAGFGPLHERRLPHHHEGPAEDVVVGRALSVSFIAALPTDERAGMAAAVRALIAATPELAGRDSVRYPYETVAFHCTAADRPAAA</sequence>
<accession>A0ABQ4QBG2</accession>
<evidence type="ECO:0000313" key="5">
    <source>
        <dbReference type="EMBL" id="GJD42429.1"/>
    </source>
</evidence>
<evidence type="ECO:0000256" key="3">
    <source>
        <dbReference type="ARBA" id="ARBA00022679"/>
    </source>
</evidence>